<evidence type="ECO:0000256" key="3">
    <source>
        <dbReference type="ARBA" id="ARBA00022723"/>
    </source>
</evidence>
<dbReference type="SUPFAM" id="SSF88723">
    <property type="entry name" value="PIN domain-like"/>
    <property type="match status" value="1"/>
</dbReference>
<keyword evidence="2 11" id="KW-0540">Nuclease</keyword>
<evidence type="ECO:0000259" key="13">
    <source>
        <dbReference type="SMART" id="SM00484"/>
    </source>
</evidence>
<evidence type="ECO:0000256" key="6">
    <source>
        <dbReference type="ARBA" id="ARBA00022801"/>
    </source>
</evidence>
<keyword evidence="7 11" id="KW-0269">Exonuclease</keyword>
<comment type="function">
    <text evidence="10 11">Structure-specific nuclease with 5'-flap endonuclease and 5'-3' exonuclease activities involved in DNA replication and repair. During DNA replication, cleaves the 5'-overhanging flap structure that is generated by displacement synthesis when DNA polymerase encounters the 5'-end of a downstream Okazaki fragment. It enters the flap from the 5'-end and then tracks to cleave the flap base, leaving a nick for ligation. Also involved in the long patch base excision repair (LP-BER) pathway, by cleaving within the apurinic/apyrimidinic (AP) site-terminated flap. Acts as a genome stabilization factor that prevents flaps from equilibrating into structures that lead to duplications and deletions. Also possesses 5'-3' exonuclease activity on nicked or gapped double-stranded DNA, and exhibits RNase H activity. Also involved in replication and repair of rDNA and in repairing mitochondrial DNA.</text>
</comment>
<dbReference type="EC" id="3.1.-.-" evidence="11"/>
<keyword evidence="3 11" id="KW-0479">Metal-binding</keyword>
<dbReference type="GO" id="GO:0005654">
    <property type="term" value="C:nucleoplasm"/>
    <property type="evidence" value="ECO:0007669"/>
    <property type="project" value="UniProtKB-SubCell"/>
</dbReference>
<evidence type="ECO:0000256" key="2">
    <source>
        <dbReference type="ARBA" id="ARBA00022722"/>
    </source>
</evidence>
<evidence type="ECO:0000256" key="5">
    <source>
        <dbReference type="ARBA" id="ARBA00022763"/>
    </source>
</evidence>
<dbReference type="GO" id="GO:0017108">
    <property type="term" value="F:5'-flap endonuclease activity"/>
    <property type="evidence" value="ECO:0007669"/>
    <property type="project" value="UniProtKB-UniRule"/>
</dbReference>
<dbReference type="PANTHER" id="PTHR11081">
    <property type="entry name" value="FLAP ENDONUCLEASE FAMILY MEMBER"/>
    <property type="match status" value="1"/>
</dbReference>
<dbReference type="PRINTS" id="PR00853">
    <property type="entry name" value="XPGRADSUPER"/>
</dbReference>
<evidence type="ECO:0000259" key="14">
    <source>
        <dbReference type="SMART" id="SM00485"/>
    </source>
</evidence>
<dbReference type="HAMAP" id="MF_00614">
    <property type="entry name" value="Fen"/>
    <property type="match status" value="1"/>
</dbReference>
<feature type="region of interest" description="Disordered" evidence="12">
    <location>
        <begin position="309"/>
        <end position="450"/>
    </location>
</feature>
<comment type="similarity">
    <text evidence="11">Belongs to the XPG/RAD2 endonuclease family. FEN1 subfamily.</text>
</comment>
<dbReference type="OrthoDB" id="1937206at2759"/>
<comment type="subcellular location">
    <subcellularLocation>
        <location evidence="11">Nucleus</location>
        <location evidence="11">Nucleolus</location>
    </subcellularLocation>
    <subcellularLocation>
        <location evidence="11">Nucleus</location>
        <location evidence="11">Nucleoplasm</location>
    </subcellularLocation>
    <subcellularLocation>
        <location evidence="11">Mitochondrion</location>
    </subcellularLocation>
    <text evidence="11">Resides mostly in the nucleoli and relocalizes to the nucleoplasm upon DNA damage.</text>
</comment>
<dbReference type="InterPro" id="IPR006084">
    <property type="entry name" value="XPG/Rad2"/>
</dbReference>
<dbReference type="FunFam" id="3.40.50.1010:FF:000016">
    <property type="entry name" value="Flap endonuclease 1"/>
    <property type="match status" value="1"/>
</dbReference>
<keyword evidence="6 11" id="KW-0378">Hydrolase</keyword>
<dbReference type="InterPro" id="IPR036279">
    <property type="entry name" value="5-3_exonuclease_C_sf"/>
</dbReference>
<keyword evidence="5 11" id="KW-0227">DNA damage</keyword>
<dbReference type="GO" id="GO:0008409">
    <property type="term" value="F:5'-3' exonuclease activity"/>
    <property type="evidence" value="ECO:0007669"/>
    <property type="project" value="UniProtKB-UniRule"/>
</dbReference>
<evidence type="ECO:0000256" key="8">
    <source>
        <dbReference type="ARBA" id="ARBA00022842"/>
    </source>
</evidence>
<evidence type="ECO:0000256" key="9">
    <source>
        <dbReference type="ARBA" id="ARBA00023204"/>
    </source>
</evidence>
<dbReference type="Proteomes" id="UP001149090">
    <property type="component" value="Unassembled WGS sequence"/>
</dbReference>
<dbReference type="AlphaFoldDB" id="A0A9Q0L519"/>
<evidence type="ECO:0000256" key="1">
    <source>
        <dbReference type="ARBA" id="ARBA00022705"/>
    </source>
</evidence>
<dbReference type="InterPro" id="IPR029060">
    <property type="entry name" value="PIN-like_dom_sf"/>
</dbReference>
<organism evidence="15 16">
    <name type="scientific">Anaeramoeba ignava</name>
    <name type="common">Anaerobic marine amoeba</name>
    <dbReference type="NCBI Taxonomy" id="1746090"/>
    <lineage>
        <taxon>Eukaryota</taxon>
        <taxon>Metamonada</taxon>
        <taxon>Anaeramoebidae</taxon>
        <taxon>Anaeramoeba</taxon>
    </lineage>
</organism>
<feature type="compositionally biased region" description="Basic residues" evidence="12">
    <location>
        <begin position="412"/>
        <end position="426"/>
    </location>
</feature>
<evidence type="ECO:0000256" key="10">
    <source>
        <dbReference type="ARBA" id="ARBA00029382"/>
    </source>
</evidence>
<dbReference type="Gene3D" id="1.10.150.20">
    <property type="entry name" value="5' to 3' exonuclease, C-terminal subdomain"/>
    <property type="match status" value="1"/>
</dbReference>
<dbReference type="GO" id="GO:0005739">
    <property type="term" value="C:mitochondrion"/>
    <property type="evidence" value="ECO:0007669"/>
    <property type="project" value="UniProtKB-SubCell"/>
</dbReference>
<dbReference type="InterPro" id="IPR006085">
    <property type="entry name" value="XPG_DNA_repair_N"/>
</dbReference>
<evidence type="ECO:0000256" key="12">
    <source>
        <dbReference type="SAM" id="MobiDB-lite"/>
    </source>
</evidence>
<name>A0A9Q0L519_ANAIG</name>
<dbReference type="GO" id="GO:0000287">
    <property type="term" value="F:magnesium ion binding"/>
    <property type="evidence" value="ECO:0007669"/>
    <property type="project" value="UniProtKB-UniRule"/>
</dbReference>
<keyword evidence="11" id="KW-0539">Nucleus</keyword>
<dbReference type="InterPro" id="IPR019974">
    <property type="entry name" value="XPG_CS"/>
</dbReference>
<feature type="compositionally biased region" description="Basic and acidic residues" evidence="12">
    <location>
        <begin position="427"/>
        <end position="438"/>
    </location>
</feature>
<keyword evidence="11" id="KW-0597">Phosphoprotein</keyword>
<dbReference type="OMA" id="MGIPWVQ"/>
<feature type="compositionally biased region" description="Basic residues" evidence="12">
    <location>
        <begin position="439"/>
        <end position="450"/>
    </location>
</feature>
<dbReference type="GO" id="GO:0043137">
    <property type="term" value="P:DNA replication, removal of RNA primer"/>
    <property type="evidence" value="ECO:0007669"/>
    <property type="project" value="UniProtKB-UniRule"/>
</dbReference>
<keyword evidence="1 11" id="KW-0235">DNA replication</keyword>
<dbReference type="InterPro" id="IPR023426">
    <property type="entry name" value="Flap_endonuc"/>
</dbReference>
<sequence length="450" mass="53025">MGIKGLTNQIKEKAPESVRVEQLKNYFGRIIAIDASTAIYQFLIAVRTGEDGNQLKNQMGEVTSHLQGMFYRTIRLIVNGIKPVYVFDGKAPEFKSEELAKRREKREKAQADFEKAKEAGDSISSAKFQKRTVRATKEHVEDCKRLLKLMGIPYIEAPSEAEAQCAVLCKSKKVYAVASEDMDTLTFGSPRMIRNLTSSQAKQKQILEFDLEKVLKSFKLTMDQFIDFSILCGCDYTDTIAGAIASHKAYRVSENFRYEEARNLFKNPQVIDPNEITFKWSDPDPQGLIEYLCKEKGFQQERIEKGIEKLQKARKEPVQSQKEQKEKEQKEKEQKEKEQKKEQREKEEQEKEQKQKEKEQKQKEKEQKQKEQKKEQKEKEQREKEQREKEQKVDQKVDQKEQKEKEKENKKEKRKNHSKKRKKKKDLKKDSVKKEKQQKQKRKTRSSKRK</sequence>
<keyword evidence="16" id="KW-1185">Reference proteome</keyword>
<evidence type="ECO:0000256" key="11">
    <source>
        <dbReference type="HAMAP-Rule" id="MF_03140"/>
    </source>
</evidence>
<evidence type="ECO:0000313" key="15">
    <source>
        <dbReference type="EMBL" id="KAJ5066392.1"/>
    </source>
</evidence>
<evidence type="ECO:0000256" key="4">
    <source>
        <dbReference type="ARBA" id="ARBA00022759"/>
    </source>
</evidence>
<dbReference type="SMART" id="SM00484">
    <property type="entry name" value="XPGI"/>
    <property type="match status" value="1"/>
</dbReference>
<comment type="caution">
    <text evidence="15">The sequence shown here is derived from an EMBL/GenBank/DDBJ whole genome shotgun (WGS) entry which is preliminary data.</text>
</comment>
<dbReference type="PROSITE" id="PS00842">
    <property type="entry name" value="XPG_2"/>
    <property type="match status" value="1"/>
</dbReference>
<dbReference type="EMBL" id="JAPDFW010000144">
    <property type="protein sequence ID" value="KAJ5066392.1"/>
    <property type="molecule type" value="Genomic_DNA"/>
</dbReference>
<feature type="compositionally biased region" description="Basic and acidic residues" evidence="12">
    <location>
        <begin position="309"/>
        <end position="411"/>
    </location>
</feature>
<evidence type="ECO:0000256" key="7">
    <source>
        <dbReference type="ARBA" id="ARBA00022839"/>
    </source>
</evidence>
<accession>A0A9Q0L519</accession>
<keyword evidence="8 11" id="KW-0460">Magnesium</keyword>
<reference evidence="15" key="1">
    <citation type="submission" date="2022-10" db="EMBL/GenBank/DDBJ databases">
        <title>Novel sulphate-reducing endosymbionts in the free-living metamonad Anaeramoeba.</title>
        <authorList>
            <person name="Jerlstrom-Hultqvist J."/>
            <person name="Cepicka I."/>
            <person name="Gallot-Lavallee L."/>
            <person name="Salas-Leiva D."/>
            <person name="Curtis B.A."/>
            <person name="Zahonova K."/>
            <person name="Pipaliya S."/>
            <person name="Dacks J."/>
            <person name="Roger A.J."/>
        </authorList>
    </citation>
    <scope>NUCLEOTIDE SEQUENCE</scope>
    <source>
        <strain evidence="15">BMAN</strain>
    </source>
</reference>
<dbReference type="InterPro" id="IPR006086">
    <property type="entry name" value="XPG-I_dom"/>
</dbReference>
<dbReference type="GO" id="GO:0003677">
    <property type="term" value="F:DNA binding"/>
    <property type="evidence" value="ECO:0007669"/>
    <property type="project" value="UniProtKB-UniRule"/>
</dbReference>
<keyword evidence="9 11" id="KW-0234">DNA repair</keyword>
<evidence type="ECO:0000313" key="16">
    <source>
        <dbReference type="Proteomes" id="UP001149090"/>
    </source>
</evidence>
<proteinExistence type="inferred from homology"/>
<dbReference type="PROSITE" id="PS00841">
    <property type="entry name" value="XPG_1"/>
    <property type="match status" value="1"/>
</dbReference>
<dbReference type="Pfam" id="PF00867">
    <property type="entry name" value="XPG_I"/>
    <property type="match status" value="1"/>
</dbReference>
<keyword evidence="11" id="KW-0496">Mitochondrion</keyword>
<dbReference type="Gene3D" id="3.40.50.1010">
    <property type="entry name" value="5'-nuclease"/>
    <property type="match status" value="1"/>
</dbReference>
<dbReference type="SUPFAM" id="SSF47807">
    <property type="entry name" value="5' to 3' exonuclease, C-terminal subdomain"/>
    <property type="match status" value="1"/>
</dbReference>
<dbReference type="Pfam" id="PF00752">
    <property type="entry name" value="XPG_N"/>
    <property type="match status" value="1"/>
</dbReference>
<comment type="cofactor">
    <cofactor evidence="11">
        <name>Mg(2+)</name>
        <dbReference type="ChEBI" id="CHEBI:18420"/>
    </cofactor>
    <text evidence="11">Binds 2 magnesium ions per subunit. They probably participate in the reaction catalyzed by the enzyme. May bind an additional third magnesium ion after substrate binding.</text>
</comment>
<dbReference type="CDD" id="cd09867">
    <property type="entry name" value="PIN_FEN1"/>
    <property type="match status" value="1"/>
</dbReference>
<protein>
    <recommendedName>
        <fullName evidence="11">Flap endonuclease 1</fullName>
        <shortName evidence="11">FEN-1</shortName>
        <ecNumber evidence="11">3.1.-.-</ecNumber>
    </recommendedName>
    <alternativeName>
        <fullName evidence="11">Flap structure-specific endonuclease 1</fullName>
    </alternativeName>
</protein>
<dbReference type="GO" id="GO:0005730">
    <property type="term" value="C:nucleolus"/>
    <property type="evidence" value="ECO:0007669"/>
    <property type="project" value="UniProtKB-SubCell"/>
</dbReference>
<dbReference type="GO" id="GO:0006284">
    <property type="term" value="P:base-excision repair"/>
    <property type="evidence" value="ECO:0007669"/>
    <property type="project" value="UniProtKB-UniRule"/>
</dbReference>
<feature type="domain" description="XPG N-terminal" evidence="14">
    <location>
        <begin position="1"/>
        <end position="109"/>
    </location>
</feature>
<dbReference type="SMART" id="SM00485">
    <property type="entry name" value="XPGN"/>
    <property type="match status" value="1"/>
</dbReference>
<keyword evidence="4 11" id="KW-0255">Endonuclease</keyword>
<feature type="domain" description="XPG-I" evidence="13">
    <location>
        <begin position="148"/>
        <end position="220"/>
    </location>
</feature>
<gene>
    <name evidence="15" type="ORF">M0811_13673</name>
</gene>
<dbReference type="PANTHER" id="PTHR11081:SF9">
    <property type="entry name" value="FLAP ENDONUCLEASE 1"/>
    <property type="match status" value="1"/>
</dbReference>